<keyword evidence="2" id="KW-0808">Transferase</keyword>
<dbReference type="Pfam" id="PF00583">
    <property type="entry name" value="Acetyltransf_1"/>
    <property type="match status" value="1"/>
</dbReference>
<keyword evidence="3" id="KW-1185">Reference proteome</keyword>
<dbReference type="SUPFAM" id="SSF55729">
    <property type="entry name" value="Acyl-CoA N-acyltransferases (Nat)"/>
    <property type="match status" value="1"/>
</dbReference>
<dbReference type="CDD" id="cd04301">
    <property type="entry name" value="NAT_SF"/>
    <property type="match status" value="1"/>
</dbReference>
<name>A0A4Y9SJU8_9BURK</name>
<dbReference type="AlphaFoldDB" id="A0A4Y9SJU8"/>
<feature type="domain" description="N-acetyltransferase" evidence="1">
    <location>
        <begin position="5"/>
        <end position="164"/>
    </location>
</feature>
<evidence type="ECO:0000313" key="3">
    <source>
        <dbReference type="Proteomes" id="UP000298438"/>
    </source>
</evidence>
<comment type="caution">
    <text evidence="2">The sequence shown here is derived from an EMBL/GenBank/DDBJ whole genome shotgun (WGS) entry which is preliminary data.</text>
</comment>
<gene>
    <name evidence="2" type="ORF">E4L96_04115</name>
</gene>
<proteinExistence type="predicted"/>
<dbReference type="OrthoDB" id="9788300at2"/>
<sequence>MTACLRLEPAQPQYRDAMAALFRDVCRGGDALPFTEDTSDELFDAMWLAPGIQSFVALDGGEVAGMYKLNANFPGRASHVSSATFLVSPNLQGRGIGGAMLRDALAKATAQGFRSMQFNFVVSTNAPAVALYQKHGFAIAGTLPGAFHHTELGYVDAYVMTRAL</sequence>
<organism evidence="2 3">
    <name type="scientific">Zemynaea arenosa</name>
    <dbReference type="NCBI Taxonomy" id="2561931"/>
    <lineage>
        <taxon>Bacteria</taxon>
        <taxon>Pseudomonadati</taxon>
        <taxon>Pseudomonadota</taxon>
        <taxon>Betaproteobacteria</taxon>
        <taxon>Burkholderiales</taxon>
        <taxon>Oxalobacteraceae</taxon>
        <taxon>Telluria group</taxon>
        <taxon>Zemynaea</taxon>
    </lineage>
</organism>
<reference evidence="2 3" key="1">
    <citation type="submission" date="2019-03" db="EMBL/GenBank/DDBJ databases">
        <title>Draft Genome Sequence of Massilia arenosa sp. nov., a Novel Massilia Species Isolated from a Sandy-loam Maize Soil.</title>
        <authorList>
            <person name="Raths R."/>
            <person name="Peta V."/>
            <person name="Bucking H."/>
        </authorList>
    </citation>
    <scope>NUCLEOTIDE SEQUENCE [LARGE SCALE GENOMIC DNA]</scope>
    <source>
        <strain evidence="2 3">MC02</strain>
    </source>
</reference>
<dbReference type="Gene3D" id="3.40.630.30">
    <property type="match status" value="1"/>
</dbReference>
<dbReference type="InterPro" id="IPR052742">
    <property type="entry name" value="Mito_N-acetyltransferase"/>
</dbReference>
<dbReference type="InterPro" id="IPR000182">
    <property type="entry name" value="GNAT_dom"/>
</dbReference>
<dbReference type="RefSeq" id="WP_135205958.1">
    <property type="nucleotide sequence ID" value="NZ_SPVF01000063.1"/>
</dbReference>
<protein>
    <submittedName>
        <fullName evidence="2">GNAT family N-acetyltransferase</fullName>
    </submittedName>
</protein>
<accession>A0A4Y9SJU8</accession>
<dbReference type="EMBL" id="SPVF01000063">
    <property type="protein sequence ID" value="TFW26570.1"/>
    <property type="molecule type" value="Genomic_DNA"/>
</dbReference>
<dbReference type="PROSITE" id="PS51186">
    <property type="entry name" value="GNAT"/>
    <property type="match status" value="1"/>
</dbReference>
<dbReference type="PANTHER" id="PTHR43138:SF1">
    <property type="entry name" value="N-ACETYLTRANSFERASE ACA1"/>
    <property type="match status" value="1"/>
</dbReference>
<dbReference type="InterPro" id="IPR016181">
    <property type="entry name" value="Acyl_CoA_acyltransferase"/>
</dbReference>
<evidence type="ECO:0000313" key="2">
    <source>
        <dbReference type="EMBL" id="TFW26570.1"/>
    </source>
</evidence>
<dbReference type="Proteomes" id="UP000298438">
    <property type="component" value="Unassembled WGS sequence"/>
</dbReference>
<dbReference type="PANTHER" id="PTHR43138">
    <property type="entry name" value="ACETYLTRANSFERASE, GNAT FAMILY"/>
    <property type="match status" value="1"/>
</dbReference>
<evidence type="ECO:0000259" key="1">
    <source>
        <dbReference type="PROSITE" id="PS51186"/>
    </source>
</evidence>
<dbReference type="GO" id="GO:0016747">
    <property type="term" value="F:acyltransferase activity, transferring groups other than amino-acyl groups"/>
    <property type="evidence" value="ECO:0007669"/>
    <property type="project" value="InterPro"/>
</dbReference>